<organism evidence="1">
    <name type="scientific">Pithovirus LCDPAC02</name>
    <dbReference type="NCBI Taxonomy" id="2506601"/>
    <lineage>
        <taxon>Viruses</taxon>
        <taxon>Pithoviruses</taxon>
    </lineage>
</organism>
<name>A0A481YRN4_9VIRU</name>
<proteinExistence type="predicted"/>
<accession>A0A481YRN4</accession>
<dbReference type="EMBL" id="MK500303">
    <property type="protein sequence ID" value="QBK85126.1"/>
    <property type="molecule type" value="Genomic_DNA"/>
</dbReference>
<reference evidence="1" key="1">
    <citation type="journal article" date="2019" name="MBio">
        <title>Virus Genomes from Deep Sea Sediments Expand the Ocean Megavirome and Support Independent Origins of Viral Gigantism.</title>
        <authorList>
            <person name="Backstrom D."/>
            <person name="Yutin N."/>
            <person name="Jorgensen S.L."/>
            <person name="Dharamshi J."/>
            <person name="Homa F."/>
            <person name="Zaremba-Niedwiedzka K."/>
            <person name="Spang A."/>
            <person name="Wolf Y.I."/>
            <person name="Koonin E.V."/>
            <person name="Ettema T.J."/>
        </authorList>
    </citation>
    <scope>NUCLEOTIDE SEQUENCE</scope>
</reference>
<gene>
    <name evidence="1" type="ORF">LCDPAC02_03250</name>
</gene>
<evidence type="ECO:0000313" key="1">
    <source>
        <dbReference type="EMBL" id="QBK85126.1"/>
    </source>
</evidence>
<protein>
    <submittedName>
        <fullName evidence="1">Uncharacterized protein</fullName>
    </submittedName>
</protein>
<sequence>MTFNIEYNTNCGTNYNLLLKHIVEVLELICNKEYGYYDLKNYPDIGKIIYKVEILDEYIDVYLQNDDFHYRINLFPNKTSSRLKKVNKIECCIDNMLDKSYINLSIKNKLLSRSIYNIIDINSMYCYDTILDIVNNKIIKKVDCFCCYDDIHGDPDDDDFYLDCYCTEHQVEKPYKFNIPRTYITENNITLLYCHLKKLPF</sequence>